<evidence type="ECO:0000256" key="3">
    <source>
        <dbReference type="ARBA" id="ARBA00022989"/>
    </source>
</evidence>
<comment type="caution">
    <text evidence="7">The sequence shown here is derived from an EMBL/GenBank/DDBJ whole genome shotgun (WGS) entry which is preliminary data.</text>
</comment>
<evidence type="ECO:0000256" key="5">
    <source>
        <dbReference type="SAM" id="Phobius"/>
    </source>
</evidence>
<dbReference type="GO" id="GO:0016020">
    <property type="term" value="C:membrane"/>
    <property type="evidence" value="ECO:0007669"/>
    <property type="project" value="UniProtKB-SubCell"/>
</dbReference>
<keyword evidence="2 5" id="KW-0812">Transmembrane</keyword>
<sequence>MSIDGGYRTYAGDDVVTGEGVSVEVPVASVISRVAARLIDLVITFVLAIAAVFVVGMLVGSMSDAVTQAAVIVLVVGLTVILPVLFEVVTKGRSPGKYALGLRVVRDDGGPITVRHSVIRHLVGFVEFYLLQGAPAVVAAVISPRAKRLGDMAAGTYAMSLRHKLQVTSPPEAPPALEHWVRATDIGPMPASLAIGVRQFLTRTGSLTPQARAHLGQDLSAQVLRHVSPPPPPGIHAEWVLRAVLAERRRRDLDRLHSEAARAHRLLPPDPLG</sequence>
<evidence type="ECO:0000313" key="8">
    <source>
        <dbReference type="Proteomes" id="UP000321793"/>
    </source>
</evidence>
<dbReference type="InterPro" id="IPR010432">
    <property type="entry name" value="RDD"/>
</dbReference>
<reference evidence="7 8" key="1">
    <citation type="submission" date="2019-07" db="EMBL/GenBank/DDBJ databases">
        <title>Whole genome shotgun sequence of Knoellia locipacati NBRC 109775.</title>
        <authorList>
            <person name="Hosoyama A."/>
            <person name="Uohara A."/>
            <person name="Ohji S."/>
            <person name="Ichikawa N."/>
        </authorList>
    </citation>
    <scope>NUCLEOTIDE SEQUENCE [LARGE SCALE GENOMIC DNA]</scope>
    <source>
        <strain evidence="7 8">NBRC 109775</strain>
    </source>
</reference>
<comment type="subcellular location">
    <subcellularLocation>
        <location evidence="1">Membrane</location>
        <topology evidence="1">Multi-pass membrane protein</topology>
    </subcellularLocation>
</comment>
<dbReference type="PANTHER" id="PTHR38480:SF1">
    <property type="entry name" value="SLR0254 PROTEIN"/>
    <property type="match status" value="1"/>
</dbReference>
<accession>A0A512SWR2</accession>
<keyword evidence="3 5" id="KW-1133">Transmembrane helix</keyword>
<dbReference type="OrthoDB" id="9787732at2"/>
<evidence type="ECO:0000256" key="4">
    <source>
        <dbReference type="ARBA" id="ARBA00023136"/>
    </source>
</evidence>
<keyword evidence="8" id="KW-1185">Reference proteome</keyword>
<evidence type="ECO:0000313" key="7">
    <source>
        <dbReference type="EMBL" id="GEQ12377.1"/>
    </source>
</evidence>
<protein>
    <recommendedName>
        <fullName evidence="6">RDD domain-containing protein</fullName>
    </recommendedName>
</protein>
<feature type="transmembrane region" description="Helical" evidence="5">
    <location>
        <begin position="65"/>
        <end position="86"/>
    </location>
</feature>
<evidence type="ECO:0000259" key="6">
    <source>
        <dbReference type="Pfam" id="PF06271"/>
    </source>
</evidence>
<feature type="transmembrane region" description="Helical" evidence="5">
    <location>
        <begin position="38"/>
        <end position="59"/>
    </location>
</feature>
<evidence type="ECO:0000256" key="2">
    <source>
        <dbReference type="ARBA" id="ARBA00022692"/>
    </source>
</evidence>
<keyword evidence="4 5" id="KW-0472">Membrane</keyword>
<organism evidence="7 8">
    <name type="scientific">Knoellia locipacati</name>
    <dbReference type="NCBI Taxonomy" id="882824"/>
    <lineage>
        <taxon>Bacteria</taxon>
        <taxon>Bacillati</taxon>
        <taxon>Actinomycetota</taxon>
        <taxon>Actinomycetes</taxon>
        <taxon>Micrococcales</taxon>
        <taxon>Intrasporangiaceae</taxon>
        <taxon>Knoellia</taxon>
    </lineage>
</organism>
<dbReference type="EMBL" id="BKBA01000003">
    <property type="protein sequence ID" value="GEQ12377.1"/>
    <property type="molecule type" value="Genomic_DNA"/>
</dbReference>
<feature type="domain" description="RDD" evidence="6">
    <location>
        <begin position="27"/>
        <end position="155"/>
    </location>
</feature>
<dbReference type="Pfam" id="PF06271">
    <property type="entry name" value="RDD"/>
    <property type="match status" value="1"/>
</dbReference>
<dbReference type="PANTHER" id="PTHR38480">
    <property type="entry name" value="SLR0254 PROTEIN"/>
    <property type="match status" value="1"/>
</dbReference>
<dbReference type="Proteomes" id="UP000321793">
    <property type="component" value="Unassembled WGS sequence"/>
</dbReference>
<dbReference type="AlphaFoldDB" id="A0A512SWR2"/>
<evidence type="ECO:0000256" key="1">
    <source>
        <dbReference type="ARBA" id="ARBA00004141"/>
    </source>
</evidence>
<proteinExistence type="predicted"/>
<gene>
    <name evidence="7" type="ORF">KLO01_04240</name>
</gene>
<dbReference type="RefSeq" id="WP_147061903.1">
    <property type="nucleotide sequence ID" value="NZ_BAABDN010000001.1"/>
</dbReference>
<name>A0A512SWR2_9MICO</name>